<dbReference type="InterPro" id="IPR038269">
    <property type="entry name" value="SCAN_sf"/>
</dbReference>
<keyword evidence="7" id="KW-0805">Transcription regulation</keyword>
<keyword evidence="4" id="KW-0677">Repeat</keyword>
<dbReference type="GO" id="GO:0000978">
    <property type="term" value="F:RNA polymerase II cis-regulatory region sequence-specific DNA binding"/>
    <property type="evidence" value="ECO:0007669"/>
    <property type="project" value="TreeGrafter"/>
</dbReference>
<dbReference type="CDD" id="cd07936">
    <property type="entry name" value="SCAN"/>
    <property type="match status" value="1"/>
</dbReference>
<dbReference type="FunFam" id="3.30.160.60:FF:000620">
    <property type="entry name" value="Zinc finger protein 263"/>
    <property type="match status" value="1"/>
</dbReference>
<feature type="domain" description="C2H2-type" evidence="12">
    <location>
        <begin position="308"/>
        <end position="328"/>
    </location>
</feature>
<evidence type="ECO:0000256" key="9">
    <source>
        <dbReference type="ARBA" id="ARBA00023163"/>
    </source>
</evidence>
<dbReference type="Pfam" id="PF00096">
    <property type="entry name" value="zf-C2H2"/>
    <property type="match status" value="7"/>
</dbReference>
<sequence length="528" mass="60140">MDEQDSAAPEAGRGHVIKTESSGGFWESSVKKILGEEDILRSDVQSQQLRQFCYQEAEGPREVCSRLYCLFRQWLKPEQRTKAEMLDLVILEQFLAVLPPEMESWVRECGAETSSQAVALAEGFLLSQAEERKQAEQQGKDLFAEMGRYSSETERTPLDTRERPQGDGRMLARPPHSSFHGGGGKAAAVEPDQGSVRFEDITVPFTDEEWVLLDPEQKALHKEVMEQNREMMDLSGFRSLRAARAARKQQKLKGKRKILPKVPLEGVFYFVSPTADQHSYLPVTILPPGGDQLEMKNKGETGEKLYRCLECGRRFSQESQLMSHQRIHTGRKPYQCLECGNTYSHRSTLIAHQRIHTGQKPYRCWDCGKGFNQRASLVAHRRLHTGEKPYHCQDCGKCFSQRNSLVVHRRTHTGEKSYQCLECGKCFSHSFTLTCHQKTHTGEKSYQCLECGRSFSQKSGLTSHQRTHTGEKPYQCLECGMRFNRKGSLTAHQRIHTGEKPYQCLECGKSFSQNSTLITHQRSHCGKN</sequence>
<feature type="domain" description="C2H2-type" evidence="12">
    <location>
        <begin position="364"/>
        <end position="384"/>
    </location>
</feature>
<evidence type="ECO:0000256" key="5">
    <source>
        <dbReference type="ARBA" id="ARBA00022771"/>
    </source>
</evidence>
<feature type="domain" description="C2H2-type" evidence="12">
    <location>
        <begin position="392"/>
        <end position="412"/>
    </location>
</feature>
<protein>
    <submittedName>
        <fullName evidence="13">Finger 420-like</fullName>
    </submittedName>
</protein>
<dbReference type="SMART" id="SM00431">
    <property type="entry name" value="SCAN"/>
    <property type="match status" value="1"/>
</dbReference>
<comment type="subcellular location">
    <subcellularLocation>
        <location evidence="1">Nucleus</location>
    </subcellularLocation>
</comment>
<dbReference type="GO" id="GO:0008270">
    <property type="term" value="F:zinc ion binding"/>
    <property type="evidence" value="ECO:0007669"/>
    <property type="project" value="UniProtKB-KW"/>
</dbReference>
<dbReference type="AlphaFoldDB" id="A0AA35L5A5"/>
<evidence type="ECO:0000259" key="12">
    <source>
        <dbReference type="PROSITE" id="PS00028"/>
    </source>
</evidence>
<feature type="domain" description="C2H2-type" evidence="12">
    <location>
        <begin position="336"/>
        <end position="356"/>
    </location>
</feature>
<dbReference type="FunFam" id="3.30.160.60:FF:001772">
    <property type="entry name" value="Uncharacterized protein"/>
    <property type="match status" value="1"/>
</dbReference>
<comment type="similarity">
    <text evidence="2">Belongs to the krueppel C2H2-type zinc-finger protein family.</text>
</comment>
<keyword evidence="9" id="KW-0804">Transcription</keyword>
<feature type="domain" description="C2H2-type" evidence="12">
    <location>
        <begin position="504"/>
        <end position="524"/>
    </location>
</feature>
<evidence type="ECO:0000313" key="13">
    <source>
        <dbReference type="EMBL" id="CAI5789359.1"/>
    </source>
</evidence>
<evidence type="ECO:0000256" key="4">
    <source>
        <dbReference type="ARBA" id="ARBA00022737"/>
    </source>
</evidence>
<reference evidence="13" key="1">
    <citation type="submission" date="2022-12" db="EMBL/GenBank/DDBJ databases">
        <authorList>
            <person name="Alioto T."/>
            <person name="Alioto T."/>
            <person name="Gomez Garrido J."/>
        </authorList>
    </citation>
    <scope>NUCLEOTIDE SEQUENCE</scope>
</reference>
<keyword evidence="5" id="KW-0863">Zinc-finger</keyword>
<dbReference type="GO" id="GO:0000981">
    <property type="term" value="F:DNA-binding transcription factor activity, RNA polymerase II-specific"/>
    <property type="evidence" value="ECO:0007669"/>
    <property type="project" value="TreeGrafter"/>
</dbReference>
<feature type="compositionally biased region" description="Basic and acidic residues" evidence="11">
    <location>
        <begin position="151"/>
        <end position="166"/>
    </location>
</feature>
<accession>A0AA35L5A5</accession>
<evidence type="ECO:0000256" key="2">
    <source>
        <dbReference type="ARBA" id="ARBA00006991"/>
    </source>
</evidence>
<feature type="domain" description="C2H2-type" evidence="12">
    <location>
        <begin position="420"/>
        <end position="440"/>
    </location>
</feature>
<evidence type="ECO:0000256" key="7">
    <source>
        <dbReference type="ARBA" id="ARBA00023015"/>
    </source>
</evidence>
<dbReference type="SMART" id="SM00355">
    <property type="entry name" value="ZnF_C2H2"/>
    <property type="match status" value="8"/>
</dbReference>
<dbReference type="Pfam" id="PF01352">
    <property type="entry name" value="KRAB"/>
    <property type="match status" value="1"/>
</dbReference>
<dbReference type="FunFam" id="3.30.160.60:FF:002343">
    <property type="entry name" value="Zinc finger protein 33A"/>
    <property type="match status" value="4"/>
</dbReference>
<evidence type="ECO:0000256" key="6">
    <source>
        <dbReference type="ARBA" id="ARBA00022833"/>
    </source>
</evidence>
<dbReference type="PROSITE" id="PS00028">
    <property type="entry name" value="ZINC_FINGER_C2H2_1"/>
    <property type="match status" value="8"/>
</dbReference>
<dbReference type="Gene3D" id="1.10.4020.10">
    <property type="entry name" value="DNA breaking-rejoining enzymes"/>
    <property type="match status" value="1"/>
</dbReference>
<dbReference type="InterPro" id="IPR003309">
    <property type="entry name" value="SCAN_dom"/>
</dbReference>
<dbReference type="SUPFAM" id="SSF109640">
    <property type="entry name" value="KRAB domain (Kruppel-associated box)"/>
    <property type="match status" value="1"/>
</dbReference>
<evidence type="ECO:0000256" key="1">
    <source>
        <dbReference type="ARBA" id="ARBA00004123"/>
    </source>
</evidence>
<dbReference type="InterPro" id="IPR036051">
    <property type="entry name" value="KRAB_dom_sf"/>
</dbReference>
<dbReference type="CDD" id="cd07765">
    <property type="entry name" value="KRAB_A-box"/>
    <property type="match status" value="1"/>
</dbReference>
<dbReference type="PANTHER" id="PTHR23226:SF377">
    <property type="entry name" value="ZINC FINGER AND SCAN DOMAIN-CONTAINING PROTEIN 20"/>
    <property type="match status" value="1"/>
</dbReference>
<name>A0AA35L5A5_9SAUR</name>
<dbReference type="FunFam" id="3.30.160.60:FF:003072">
    <property type="match status" value="1"/>
</dbReference>
<evidence type="ECO:0000256" key="8">
    <source>
        <dbReference type="ARBA" id="ARBA00023125"/>
    </source>
</evidence>
<keyword evidence="3" id="KW-0479">Metal-binding</keyword>
<dbReference type="Proteomes" id="UP001178461">
    <property type="component" value="Chromosome 12"/>
</dbReference>
<dbReference type="SUPFAM" id="SSF47353">
    <property type="entry name" value="Retrovirus capsid dimerization domain-like"/>
    <property type="match status" value="1"/>
</dbReference>
<keyword evidence="10" id="KW-0539">Nucleus</keyword>
<feature type="region of interest" description="Disordered" evidence="11">
    <location>
        <begin position="147"/>
        <end position="191"/>
    </location>
</feature>
<dbReference type="InterPro" id="IPR013087">
    <property type="entry name" value="Znf_C2H2_type"/>
</dbReference>
<gene>
    <name evidence="13" type="ORF">PODLI_1B007031</name>
</gene>
<keyword evidence="14" id="KW-1185">Reference proteome</keyword>
<dbReference type="EMBL" id="OX395137">
    <property type="protein sequence ID" value="CAI5789359.1"/>
    <property type="molecule type" value="Genomic_DNA"/>
</dbReference>
<dbReference type="InterPro" id="IPR001909">
    <property type="entry name" value="KRAB"/>
</dbReference>
<dbReference type="SUPFAM" id="SSF57667">
    <property type="entry name" value="beta-beta-alpha zinc fingers"/>
    <property type="match status" value="4"/>
</dbReference>
<organism evidence="13 14">
    <name type="scientific">Podarcis lilfordi</name>
    <name type="common">Lilford's wall lizard</name>
    <dbReference type="NCBI Taxonomy" id="74358"/>
    <lineage>
        <taxon>Eukaryota</taxon>
        <taxon>Metazoa</taxon>
        <taxon>Chordata</taxon>
        <taxon>Craniata</taxon>
        <taxon>Vertebrata</taxon>
        <taxon>Euteleostomi</taxon>
        <taxon>Lepidosauria</taxon>
        <taxon>Squamata</taxon>
        <taxon>Bifurcata</taxon>
        <taxon>Unidentata</taxon>
        <taxon>Episquamata</taxon>
        <taxon>Laterata</taxon>
        <taxon>Lacertibaenia</taxon>
        <taxon>Lacertidae</taxon>
        <taxon>Podarcis</taxon>
    </lineage>
</organism>
<dbReference type="SMART" id="SM00349">
    <property type="entry name" value="KRAB"/>
    <property type="match status" value="1"/>
</dbReference>
<evidence type="ECO:0000256" key="10">
    <source>
        <dbReference type="ARBA" id="ARBA00023242"/>
    </source>
</evidence>
<evidence type="ECO:0000256" key="11">
    <source>
        <dbReference type="SAM" id="MobiDB-lite"/>
    </source>
</evidence>
<dbReference type="Gene3D" id="3.30.160.60">
    <property type="entry name" value="Classic Zinc Finger"/>
    <property type="match status" value="8"/>
</dbReference>
<dbReference type="InterPro" id="IPR036236">
    <property type="entry name" value="Znf_C2H2_sf"/>
</dbReference>
<evidence type="ECO:0000256" key="3">
    <source>
        <dbReference type="ARBA" id="ARBA00022723"/>
    </source>
</evidence>
<proteinExistence type="inferred from homology"/>
<feature type="domain" description="C2H2-type" evidence="12">
    <location>
        <begin position="476"/>
        <end position="496"/>
    </location>
</feature>
<dbReference type="FunFam" id="1.10.4020.10:FF:000005">
    <property type="entry name" value="Uncharacterized protein"/>
    <property type="match status" value="1"/>
</dbReference>
<keyword evidence="6" id="KW-0862">Zinc</keyword>
<dbReference type="Gene3D" id="6.10.140.140">
    <property type="match status" value="1"/>
</dbReference>
<dbReference type="FunFam" id="3.30.160.60:FF:002090">
    <property type="entry name" value="Zinc finger protein 473"/>
    <property type="match status" value="1"/>
</dbReference>
<dbReference type="Pfam" id="PF02023">
    <property type="entry name" value="SCAN"/>
    <property type="match status" value="1"/>
</dbReference>
<keyword evidence="8" id="KW-0238">DNA-binding</keyword>
<dbReference type="GO" id="GO:0005634">
    <property type="term" value="C:nucleus"/>
    <property type="evidence" value="ECO:0007669"/>
    <property type="project" value="UniProtKB-SubCell"/>
</dbReference>
<evidence type="ECO:0000313" key="14">
    <source>
        <dbReference type="Proteomes" id="UP001178461"/>
    </source>
</evidence>
<dbReference type="PANTHER" id="PTHR23226">
    <property type="entry name" value="ZINC FINGER AND SCAN DOMAIN-CONTAINING"/>
    <property type="match status" value="1"/>
</dbReference>
<feature type="domain" description="C2H2-type" evidence="12">
    <location>
        <begin position="448"/>
        <end position="468"/>
    </location>
</feature>